<dbReference type="AlphaFoldDB" id="A0AAD5V5B0"/>
<gene>
    <name evidence="3" type="ORF">NLI96_g4064</name>
</gene>
<feature type="compositionally biased region" description="Basic residues" evidence="1">
    <location>
        <begin position="303"/>
        <end position="313"/>
    </location>
</feature>
<feature type="compositionally biased region" description="Low complexity" evidence="1">
    <location>
        <begin position="257"/>
        <end position="283"/>
    </location>
</feature>
<feature type="transmembrane region" description="Helical" evidence="2">
    <location>
        <begin position="778"/>
        <end position="800"/>
    </location>
</feature>
<feature type="compositionally biased region" description="Basic residues" evidence="1">
    <location>
        <begin position="327"/>
        <end position="336"/>
    </location>
</feature>
<dbReference type="PANTHER" id="PTHR39466">
    <property type="entry name" value="RGS DOMAIN-CONTAINING PROTEIN"/>
    <property type="match status" value="1"/>
</dbReference>
<dbReference type="Proteomes" id="UP001212997">
    <property type="component" value="Unassembled WGS sequence"/>
</dbReference>
<sequence>MGMPLQPPASLALFYARAKETFLTPNGPYELLVSSDVLAIFHLTEGKPLAPPPDPAIFNELAGIVEQNLKDSLDRFVVATFNNVGTPRAHCGSVGGLSIGIAWSAPPLIASFTLGGARWWRLIALPGMWLGLTIFISAMYGVCMMIYVFGDLRQLRSFELSRPAISPPKPQEPAHVHNSPVRNVHRVAGNGQRERVGSISREMISGPFRIPQAITRPPKALVVSTRPSVGTIDSHQSGAASQRSRGRVSQRSRVRSRSPSVDSESDASAASVSIADSASSIAYSEEESDDEGYADSDTSSVVRSKRKSRRAGSRRGSEATTTTTTRGGRRASRRPRIFISDAFYDEHPSPEGPATAGFTMDGSGMVWSGVPTPGRHLVNANAMRARGVAVTSNPNGGGMAGPGGAVPGSAGGPPLWPDYAQNEEEEMNATATFIGRYVYEDNDFRFGNANCSWSMRSGSLEASGHSHSYSYSTSHGNSNRRPSGGGVSGSERASGDDLERGMGIGKSLTRMAVERQPVGVFDFDALPPPPMRRRTPTVSSGRSGDSGVQEEAPVPAMPSHIPTVPSHISTVPSHIATVPQAAPVSPIGTGKVHFGAGMDEEKGVMKEERVGVKRKIGWRERVLVYIQTKCGPGNVVSFHMRNVEKAQQQGQLVDENGDQQLRSPISPLDEKTLGSGSNWGSPYSTLRKTPNLSAYPSHLAYSPSSPSIPSQPANSNPNSNPNQKTSHSYSYSYGRPRSNSTTSSTWRDGFKKVSRVPAFASPLTPILNPVIGRAQWEIVVRSALMSLVCCLVVVGGLLAVPEKA</sequence>
<feature type="region of interest" description="Disordered" evidence="1">
    <location>
        <begin position="647"/>
        <end position="747"/>
    </location>
</feature>
<dbReference type="EMBL" id="JANAWD010000114">
    <property type="protein sequence ID" value="KAJ3486676.1"/>
    <property type="molecule type" value="Genomic_DNA"/>
</dbReference>
<feature type="compositionally biased region" description="Low complexity" evidence="1">
    <location>
        <begin position="702"/>
        <end position="722"/>
    </location>
</feature>
<reference evidence="3" key="1">
    <citation type="submission" date="2022-07" db="EMBL/GenBank/DDBJ databases">
        <title>Genome Sequence of Physisporinus lineatus.</title>
        <authorList>
            <person name="Buettner E."/>
        </authorList>
    </citation>
    <scope>NUCLEOTIDE SEQUENCE</scope>
    <source>
        <strain evidence="3">VT162</strain>
    </source>
</reference>
<evidence type="ECO:0000313" key="3">
    <source>
        <dbReference type="EMBL" id="KAJ3486676.1"/>
    </source>
</evidence>
<feature type="region of interest" description="Disordered" evidence="1">
    <location>
        <begin position="521"/>
        <end position="567"/>
    </location>
</feature>
<feature type="compositionally biased region" description="Low complexity" evidence="1">
    <location>
        <begin position="463"/>
        <end position="479"/>
    </location>
</feature>
<feature type="region of interest" description="Disordered" evidence="1">
    <location>
        <begin position="458"/>
        <end position="502"/>
    </location>
</feature>
<proteinExistence type="predicted"/>
<evidence type="ECO:0000313" key="4">
    <source>
        <dbReference type="Proteomes" id="UP001212997"/>
    </source>
</evidence>
<comment type="caution">
    <text evidence="3">The sequence shown here is derived from an EMBL/GenBank/DDBJ whole genome shotgun (WGS) entry which is preliminary data.</text>
</comment>
<feature type="compositionally biased region" description="Acidic residues" evidence="1">
    <location>
        <begin position="284"/>
        <end position="294"/>
    </location>
</feature>
<feature type="compositionally biased region" description="Basic residues" evidence="1">
    <location>
        <begin position="244"/>
        <end position="256"/>
    </location>
</feature>
<keyword evidence="4" id="KW-1185">Reference proteome</keyword>
<feature type="compositionally biased region" description="Polar residues" evidence="1">
    <location>
        <begin position="225"/>
        <end position="236"/>
    </location>
</feature>
<keyword evidence="2" id="KW-0812">Transmembrane</keyword>
<evidence type="ECO:0000256" key="2">
    <source>
        <dbReference type="SAM" id="Phobius"/>
    </source>
</evidence>
<accession>A0AAD5V5B0</accession>
<organism evidence="3 4">
    <name type="scientific">Meripilus lineatus</name>
    <dbReference type="NCBI Taxonomy" id="2056292"/>
    <lineage>
        <taxon>Eukaryota</taxon>
        <taxon>Fungi</taxon>
        <taxon>Dikarya</taxon>
        <taxon>Basidiomycota</taxon>
        <taxon>Agaricomycotina</taxon>
        <taxon>Agaricomycetes</taxon>
        <taxon>Polyporales</taxon>
        <taxon>Meripilaceae</taxon>
        <taxon>Meripilus</taxon>
    </lineage>
</organism>
<feature type="region of interest" description="Disordered" evidence="1">
    <location>
        <begin position="164"/>
        <end position="192"/>
    </location>
</feature>
<protein>
    <submittedName>
        <fullName evidence="3">Uncharacterized protein</fullName>
    </submittedName>
</protein>
<dbReference type="PANTHER" id="PTHR39466:SF1">
    <property type="entry name" value="RGS DOMAIN-CONTAINING PROTEIN"/>
    <property type="match status" value="1"/>
</dbReference>
<feature type="region of interest" description="Disordered" evidence="1">
    <location>
        <begin position="221"/>
        <end position="336"/>
    </location>
</feature>
<feature type="transmembrane region" description="Helical" evidence="2">
    <location>
        <begin position="128"/>
        <end position="149"/>
    </location>
</feature>
<feature type="compositionally biased region" description="Polar residues" evidence="1">
    <location>
        <begin position="723"/>
        <end position="746"/>
    </location>
</feature>
<name>A0AAD5V5B0_9APHY</name>
<evidence type="ECO:0000256" key="1">
    <source>
        <dbReference type="SAM" id="MobiDB-lite"/>
    </source>
</evidence>
<feature type="compositionally biased region" description="Polar residues" evidence="1">
    <location>
        <begin position="674"/>
        <end position="694"/>
    </location>
</feature>
<keyword evidence="2" id="KW-0472">Membrane</keyword>
<keyword evidence="2" id="KW-1133">Transmembrane helix</keyword>